<protein>
    <submittedName>
        <fullName evidence="3">Diguanylate cyclase</fullName>
    </submittedName>
</protein>
<dbReference type="AlphaFoldDB" id="A0A6L9UHS1"/>
<evidence type="ECO:0000313" key="4">
    <source>
        <dbReference type="Proteomes" id="UP000483035"/>
    </source>
</evidence>
<feature type="domain" description="GGDEF" evidence="2">
    <location>
        <begin position="47"/>
        <end position="77"/>
    </location>
</feature>
<name>A0A6L9UHS1_9HYPH</name>
<dbReference type="Pfam" id="PF00990">
    <property type="entry name" value="GGDEF"/>
    <property type="match status" value="1"/>
</dbReference>
<accession>A0A6L9UHS1</accession>
<dbReference type="SUPFAM" id="SSF55073">
    <property type="entry name" value="Nucleotide cyclase"/>
    <property type="match status" value="1"/>
</dbReference>
<sequence length="110" mass="11971">MPCDAGSARHPGDGSSQPEADSAADCFRGRLGQSTVECVDRRCLLVFKTVNDRHGHPAGNLLLEEAAQRLKENTRRGTSRSGSAMTSSSYICRARHLPHARLWRHASSNA</sequence>
<organism evidence="3 4">
    <name type="scientific">Rhizobium lusitanum</name>
    <dbReference type="NCBI Taxonomy" id="293958"/>
    <lineage>
        <taxon>Bacteria</taxon>
        <taxon>Pseudomonadati</taxon>
        <taxon>Pseudomonadota</taxon>
        <taxon>Alphaproteobacteria</taxon>
        <taxon>Hyphomicrobiales</taxon>
        <taxon>Rhizobiaceae</taxon>
        <taxon>Rhizobium/Agrobacterium group</taxon>
        <taxon>Rhizobium</taxon>
    </lineage>
</organism>
<comment type="caution">
    <text evidence="3">The sequence shown here is derived from an EMBL/GenBank/DDBJ whole genome shotgun (WGS) entry which is preliminary data.</text>
</comment>
<gene>
    <name evidence="3" type="ORF">GR212_35625</name>
</gene>
<dbReference type="EMBL" id="WUEY01000042">
    <property type="protein sequence ID" value="NEI74871.1"/>
    <property type="molecule type" value="Genomic_DNA"/>
</dbReference>
<evidence type="ECO:0000259" key="2">
    <source>
        <dbReference type="Pfam" id="PF00990"/>
    </source>
</evidence>
<dbReference type="InterPro" id="IPR029787">
    <property type="entry name" value="Nucleotide_cyclase"/>
</dbReference>
<dbReference type="Proteomes" id="UP000483035">
    <property type="component" value="Unassembled WGS sequence"/>
</dbReference>
<evidence type="ECO:0000313" key="3">
    <source>
        <dbReference type="EMBL" id="NEI74871.1"/>
    </source>
</evidence>
<dbReference type="InterPro" id="IPR043128">
    <property type="entry name" value="Rev_trsase/Diguanyl_cyclase"/>
</dbReference>
<feature type="region of interest" description="Disordered" evidence="1">
    <location>
        <begin position="1"/>
        <end position="22"/>
    </location>
</feature>
<reference evidence="3 4" key="1">
    <citation type="submission" date="2019-12" db="EMBL/GenBank/DDBJ databases">
        <title>Rhizobium genotypes associated with high levels of biological nitrogen fixation by grain legumes in a temperate-maritime cropping system.</title>
        <authorList>
            <person name="Maluk M."/>
            <person name="Francesc Ferrando Molina F."/>
            <person name="Lopez Del Egido L."/>
            <person name="Lafos M."/>
            <person name="Langarica-Fuentes A."/>
            <person name="Gebre Yohannes G."/>
            <person name="Young M.W."/>
            <person name="Martin P."/>
            <person name="Gantlett R."/>
            <person name="Kenicer G."/>
            <person name="Hawes C."/>
            <person name="Begg G.S."/>
            <person name="Quilliam R.S."/>
            <person name="Squire G.R."/>
            <person name="Poole P.S."/>
            <person name="Young P.W."/>
            <person name="Iannetta P.M."/>
            <person name="James E.K."/>
        </authorList>
    </citation>
    <scope>NUCLEOTIDE SEQUENCE [LARGE SCALE GENOMIC DNA]</scope>
    <source>
        <strain evidence="3 4">JHI1118</strain>
    </source>
</reference>
<evidence type="ECO:0000256" key="1">
    <source>
        <dbReference type="SAM" id="MobiDB-lite"/>
    </source>
</evidence>
<proteinExistence type="predicted"/>
<dbReference type="Gene3D" id="3.30.70.270">
    <property type="match status" value="1"/>
</dbReference>
<dbReference type="InterPro" id="IPR000160">
    <property type="entry name" value="GGDEF_dom"/>
</dbReference>
<dbReference type="RefSeq" id="WP_163994656.1">
    <property type="nucleotide sequence ID" value="NZ_WUEY01000042.1"/>
</dbReference>